<dbReference type="Pfam" id="PF04995">
    <property type="entry name" value="CcmD"/>
    <property type="match status" value="1"/>
</dbReference>
<evidence type="ECO:0000256" key="3">
    <source>
        <dbReference type="ARBA" id="ARBA00008741"/>
    </source>
</evidence>
<dbReference type="RefSeq" id="WP_238714137.1">
    <property type="nucleotide sequence ID" value="NZ_JAEPBH010000027.1"/>
</dbReference>
<evidence type="ECO:0000256" key="11">
    <source>
        <dbReference type="ARBA" id="ARBA00023136"/>
    </source>
</evidence>
<evidence type="ECO:0000256" key="12">
    <source>
        <dbReference type="RuleBase" id="RU363101"/>
    </source>
</evidence>
<evidence type="ECO:0000256" key="7">
    <source>
        <dbReference type="ARBA" id="ARBA00022519"/>
    </source>
</evidence>
<evidence type="ECO:0000256" key="4">
    <source>
        <dbReference type="ARBA" id="ARBA00016461"/>
    </source>
</evidence>
<evidence type="ECO:0000256" key="10">
    <source>
        <dbReference type="ARBA" id="ARBA00022989"/>
    </source>
</evidence>
<evidence type="ECO:0000256" key="9">
    <source>
        <dbReference type="ARBA" id="ARBA00022748"/>
    </source>
</evidence>
<comment type="similarity">
    <text evidence="3 12">Belongs to the CcmD/CycX/HelD family.</text>
</comment>
<organism evidence="13 14">
    <name type="scientific">Tenebrionibacter intestinalis</name>
    <dbReference type="NCBI Taxonomy" id="2799638"/>
    <lineage>
        <taxon>Bacteria</taxon>
        <taxon>Pseudomonadati</taxon>
        <taxon>Pseudomonadota</taxon>
        <taxon>Gammaproteobacteria</taxon>
        <taxon>Enterobacterales</taxon>
        <taxon>Enterobacteriaceae</taxon>
        <taxon>Tenebrionibacter/Tenebrionicola group</taxon>
        <taxon>Tenebrionibacter</taxon>
    </lineage>
</organism>
<evidence type="ECO:0000313" key="13">
    <source>
        <dbReference type="EMBL" id="MBK4715917.1"/>
    </source>
</evidence>
<dbReference type="GO" id="GO:0017004">
    <property type="term" value="P:cytochrome complex assembly"/>
    <property type="evidence" value="ECO:0007669"/>
    <property type="project" value="UniProtKB-KW"/>
</dbReference>
<accession>A0A8K0V7Z3</accession>
<evidence type="ECO:0000256" key="5">
    <source>
        <dbReference type="ARBA" id="ARBA00022448"/>
    </source>
</evidence>
<keyword evidence="8 12" id="KW-0812">Transmembrane</keyword>
<evidence type="ECO:0000313" key="14">
    <source>
        <dbReference type="Proteomes" id="UP000659047"/>
    </source>
</evidence>
<dbReference type="EMBL" id="JAEPBH010000027">
    <property type="protein sequence ID" value="MBK4715917.1"/>
    <property type="molecule type" value="Genomic_DNA"/>
</dbReference>
<reference evidence="13" key="1">
    <citation type="submission" date="2021-01" db="EMBL/GenBank/DDBJ databases">
        <title>Intestinitalea alba gen. nov., sp. nov., a novel genus of the family Enterobacteriaceae, isolated from the gut of the plastic-eating mealworm Tenebrio molitor L.</title>
        <authorList>
            <person name="Yang Y."/>
        </authorList>
    </citation>
    <scope>NUCLEOTIDE SEQUENCE</scope>
    <source>
        <strain evidence="13">BIT-L3</strain>
    </source>
</reference>
<evidence type="ECO:0000256" key="1">
    <source>
        <dbReference type="ARBA" id="ARBA00002442"/>
    </source>
</evidence>
<dbReference type="AlphaFoldDB" id="A0A8K0V7Z3"/>
<dbReference type="NCBIfam" id="TIGR03141">
    <property type="entry name" value="cytochro_ccmD"/>
    <property type="match status" value="1"/>
</dbReference>
<dbReference type="PANTHER" id="PTHR37531">
    <property type="entry name" value="HEME EXPORTER PROTEIN D"/>
    <property type="match status" value="1"/>
</dbReference>
<sequence>MQSAFASWQAFAAMGGYAFYVWLAVAATLISLIALVGHTIMQRRALLADVRRQASREQRIRAARQNNEPEEA</sequence>
<dbReference type="InterPro" id="IPR052075">
    <property type="entry name" value="Heme_exporter_D"/>
</dbReference>
<gene>
    <name evidence="13" type="primary">ccmD</name>
    <name evidence="13" type="ORF">JJB97_11365</name>
</gene>
<dbReference type="InterPro" id="IPR007078">
    <property type="entry name" value="Haem_export_protD_CcmD"/>
</dbReference>
<keyword evidence="5 12" id="KW-0813">Transport</keyword>
<dbReference type="GO" id="GO:0015886">
    <property type="term" value="P:heme transport"/>
    <property type="evidence" value="ECO:0007669"/>
    <property type="project" value="InterPro"/>
</dbReference>
<dbReference type="Proteomes" id="UP000659047">
    <property type="component" value="Unassembled WGS sequence"/>
</dbReference>
<keyword evidence="6 12" id="KW-1003">Cell membrane</keyword>
<feature type="transmembrane region" description="Helical" evidence="12">
    <location>
        <begin position="17"/>
        <end position="37"/>
    </location>
</feature>
<keyword evidence="9 12" id="KW-0201">Cytochrome c-type biogenesis</keyword>
<name>A0A8K0V7Z3_9ENTR</name>
<evidence type="ECO:0000256" key="6">
    <source>
        <dbReference type="ARBA" id="ARBA00022475"/>
    </source>
</evidence>
<dbReference type="GO" id="GO:1903607">
    <property type="term" value="P:cytochrome c biosynthetic process"/>
    <property type="evidence" value="ECO:0007669"/>
    <property type="project" value="TreeGrafter"/>
</dbReference>
<keyword evidence="14" id="KW-1185">Reference proteome</keyword>
<dbReference type="PANTHER" id="PTHR37531:SF1">
    <property type="entry name" value="HEME EXPORTER PROTEIN D"/>
    <property type="match status" value="1"/>
</dbReference>
<protein>
    <recommendedName>
        <fullName evidence="4 12">Heme exporter protein D</fullName>
    </recommendedName>
</protein>
<keyword evidence="7 12" id="KW-0997">Cell inner membrane</keyword>
<comment type="function">
    <text evidence="1 12">Required for the export of heme to the periplasm for the biogenesis of c-type cytochromes.</text>
</comment>
<comment type="caution">
    <text evidence="13">The sequence shown here is derived from an EMBL/GenBank/DDBJ whole genome shotgun (WGS) entry which is preliminary data.</text>
</comment>
<proteinExistence type="inferred from homology"/>
<evidence type="ECO:0000256" key="2">
    <source>
        <dbReference type="ARBA" id="ARBA00004377"/>
    </source>
</evidence>
<evidence type="ECO:0000256" key="8">
    <source>
        <dbReference type="ARBA" id="ARBA00022692"/>
    </source>
</evidence>
<keyword evidence="10 12" id="KW-1133">Transmembrane helix</keyword>
<dbReference type="GO" id="GO:0005886">
    <property type="term" value="C:plasma membrane"/>
    <property type="evidence" value="ECO:0007669"/>
    <property type="project" value="UniProtKB-SubCell"/>
</dbReference>
<comment type="subcellular location">
    <subcellularLocation>
        <location evidence="2 12">Cell inner membrane</location>
        <topology evidence="2 12">Single-pass membrane protein</topology>
    </subcellularLocation>
</comment>
<keyword evidence="11 12" id="KW-0472">Membrane</keyword>